<feature type="chain" id="PRO_5003041789" evidence="1">
    <location>
        <begin position="25"/>
        <end position="496"/>
    </location>
</feature>
<dbReference type="InterPro" id="IPR039743">
    <property type="entry name" value="6GAL/EXGAL"/>
</dbReference>
<reference evidence="3 4" key="1">
    <citation type="journal article" date="2011" name="Genome Res.">
        <title>Phylogeny-wide analysis of social amoeba genomes highlights ancient origins for complex intercellular communication.</title>
        <authorList>
            <person name="Heidel A.J."/>
            <person name="Lawal H.M."/>
            <person name="Felder M."/>
            <person name="Schilde C."/>
            <person name="Helps N.R."/>
            <person name="Tunggal B."/>
            <person name="Rivero F."/>
            <person name="John U."/>
            <person name="Schleicher M."/>
            <person name="Eichinger L."/>
            <person name="Platzer M."/>
            <person name="Noegel A.A."/>
            <person name="Schaap P."/>
            <person name="Gloeckner G."/>
        </authorList>
    </citation>
    <scope>NUCLEOTIDE SEQUENCE [LARGE SCALE GENOMIC DNA]</scope>
    <source>
        <strain evidence="4">ATCC 26659 / Pp 5 / PN500</strain>
    </source>
</reference>
<dbReference type="OMA" id="RHIHAGM"/>
<accession>D3BKG5</accession>
<protein>
    <submittedName>
        <fullName evidence="3">Secreted endo-beta-1,6-galactanase</fullName>
    </submittedName>
</protein>
<evidence type="ECO:0000259" key="2">
    <source>
        <dbReference type="Pfam" id="PF14587"/>
    </source>
</evidence>
<feature type="domain" description="Endo-beta-1,6-galactanase-like" evidence="2">
    <location>
        <begin position="36"/>
        <end position="282"/>
    </location>
</feature>
<dbReference type="Gene3D" id="3.20.20.80">
    <property type="entry name" value="Glycosidases"/>
    <property type="match status" value="1"/>
</dbReference>
<dbReference type="InterPro" id="IPR039514">
    <property type="entry name" value="6GAL-like"/>
</dbReference>
<dbReference type="SUPFAM" id="SSF51445">
    <property type="entry name" value="(Trans)glycosidases"/>
    <property type="match status" value="1"/>
</dbReference>
<evidence type="ECO:0000313" key="3">
    <source>
        <dbReference type="EMBL" id="EFA78395.1"/>
    </source>
</evidence>
<proteinExistence type="predicted"/>
<sequence length="496" mass="55576">MIKLIINFITIIVLLCAISTIVSGTAATGSYTATFNPTQNWGVWEGFGTSLAWWAQTYGNNTVLADIMFTTQNVTYFDGTTVLPGLGLNIVRYNAGASTWVESFGRKMVQSPEIKRSRQVEGYWLNWASEDPQSDSWNWAADPLQRNMMAMARDRGVQYFELFSNSPIWWMTYNLNPSGADLPAMNNLETWNYQNHTVYMATIAQYAAENWNISFTSIDPFNEPSGDFWIAFGSQEGCHFDVEAQKDVIPYMRKEIDSRRLTAMLAASDENNYRRALDTWNSFDSSIKQAVDKVNVHGYELTKGPRSELYEAVNSQGKVLWNSEYGEGDITGLSLATNLLLDLAQLHPTAWVYWQVLDISGWGMIEADENANPPSIGAVATKYYVLAQFSRHIRHGMTIIQSSDGNSVAAFDSVNNKLVIVSANIASSAQTITFNLSKFTTVNGGYGGIVPRWATETNGNGDLYSYHEDTYIQDKMFSVTFNSQTVQTFEIEGVYL</sequence>
<comment type="caution">
    <text evidence="3">The sequence shown here is derived from an EMBL/GenBank/DDBJ whole genome shotgun (WGS) entry which is preliminary data.</text>
</comment>
<organism evidence="3 4">
    <name type="scientific">Heterostelium pallidum (strain ATCC 26659 / Pp 5 / PN500)</name>
    <name type="common">Cellular slime mold</name>
    <name type="synonym">Polysphondylium pallidum</name>
    <dbReference type="NCBI Taxonomy" id="670386"/>
    <lineage>
        <taxon>Eukaryota</taxon>
        <taxon>Amoebozoa</taxon>
        <taxon>Evosea</taxon>
        <taxon>Eumycetozoa</taxon>
        <taxon>Dictyostelia</taxon>
        <taxon>Acytosteliales</taxon>
        <taxon>Acytosteliaceae</taxon>
        <taxon>Heterostelium</taxon>
    </lineage>
</organism>
<name>D3BKG5_HETP5</name>
<dbReference type="PANTHER" id="PTHR42767:SF1">
    <property type="entry name" value="ENDO-BETA-1,6-GALACTANASE-LIKE DOMAIN-CONTAINING PROTEIN"/>
    <property type="match status" value="1"/>
</dbReference>
<evidence type="ECO:0000256" key="1">
    <source>
        <dbReference type="SAM" id="SignalP"/>
    </source>
</evidence>
<dbReference type="SUPFAM" id="SSF51011">
    <property type="entry name" value="Glycosyl hydrolase domain"/>
    <property type="match status" value="1"/>
</dbReference>
<dbReference type="EMBL" id="ADBJ01000038">
    <property type="protein sequence ID" value="EFA78395.1"/>
    <property type="molecule type" value="Genomic_DNA"/>
</dbReference>
<dbReference type="InterPro" id="IPR017853">
    <property type="entry name" value="GH"/>
</dbReference>
<dbReference type="AlphaFoldDB" id="D3BKG5"/>
<dbReference type="GO" id="GO:0004553">
    <property type="term" value="F:hydrolase activity, hydrolyzing O-glycosyl compounds"/>
    <property type="evidence" value="ECO:0007669"/>
    <property type="project" value="InterPro"/>
</dbReference>
<gene>
    <name evidence="3" type="ORF">PPL_09046</name>
</gene>
<keyword evidence="4" id="KW-1185">Reference proteome</keyword>
<feature type="signal peptide" evidence="1">
    <location>
        <begin position="1"/>
        <end position="24"/>
    </location>
</feature>
<dbReference type="Pfam" id="PF14587">
    <property type="entry name" value="Glyco_hydr_30_2"/>
    <property type="match status" value="1"/>
</dbReference>
<dbReference type="GeneID" id="31364522"/>
<keyword evidence="1" id="KW-0732">Signal</keyword>
<dbReference type="RefSeq" id="XP_020430520.1">
    <property type="nucleotide sequence ID" value="XM_020579845.1"/>
</dbReference>
<dbReference type="Proteomes" id="UP000001396">
    <property type="component" value="Unassembled WGS sequence"/>
</dbReference>
<dbReference type="STRING" id="670386.D3BKG5"/>
<evidence type="ECO:0000313" key="4">
    <source>
        <dbReference type="Proteomes" id="UP000001396"/>
    </source>
</evidence>
<dbReference type="PANTHER" id="PTHR42767">
    <property type="entry name" value="ENDO-BETA-1,6-GALACTANASE"/>
    <property type="match status" value="1"/>
</dbReference>
<dbReference type="InParanoid" id="D3BKG5"/>